<name>A0AA48RHT9_9BACL</name>
<evidence type="ECO:0000313" key="1">
    <source>
        <dbReference type="EMBL" id="CAJ1003108.1"/>
    </source>
</evidence>
<dbReference type="AlphaFoldDB" id="A0AA48RHT9"/>
<evidence type="ECO:0000313" key="2">
    <source>
        <dbReference type="Proteomes" id="UP001189619"/>
    </source>
</evidence>
<proteinExistence type="predicted"/>
<dbReference type="EMBL" id="OY569118">
    <property type="protein sequence ID" value="CAJ1003108.1"/>
    <property type="molecule type" value="Genomic_DNA"/>
</dbReference>
<keyword evidence="2" id="KW-1185">Reference proteome</keyword>
<sequence>MNKEQLLKAVANPAAAEKKADVGTIIWTIRLL</sequence>
<organism evidence="1 2">
    <name type="scientific">Brevibacillus aydinogluensis</name>
    <dbReference type="NCBI Taxonomy" id="927786"/>
    <lineage>
        <taxon>Bacteria</taxon>
        <taxon>Bacillati</taxon>
        <taxon>Bacillota</taxon>
        <taxon>Bacilli</taxon>
        <taxon>Bacillales</taxon>
        <taxon>Paenibacillaceae</taxon>
        <taxon>Brevibacillus</taxon>
    </lineage>
</organism>
<protein>
    <submittedName>
        <fullName evidence="1">Uncharacterized protein</fullName>
    </submittedName>
</protein>
<gene>
    <name evidence="1" type="ORF">BSPP4475_12330</name>
</gene>
<dbReference type="KEGG" id="bayd:BSPP4475_12330"/>
<dbReference type="Proteomes" id="UP001189619">
    <property type="component" value="Chromosome"/>
</dbReference>
<reference evidence="1" key="1">
    <citation type="submission" date="2023-07" db="EMBL/GenBank/DDBJ databases">
        <authorList>
            <person name="Ivanov I."/>
            <person name="Teneva D."/>
            <person name="Stoikov I."/>
        </authorList>
    </citation>
    <scope>NUCLEOTIDE SEQUENCE</scope>
    <source>
        <strain evidence="1">4475</strain>
    </source>
</reference>
<accession>A0AA48RHT9</accession>